<accession>A0AC60P8N5</accession>
<protein>
    <submittedName>
        <fullName evidence="1">Uncharacterized protein</fullName>
    </submittedName>
</protein>
<comment type="caution">
    <text evidence="1">The sequence shown here is derived from an EMBL/GenBank/DDBJ whole genome shotgun (WGS) entry which is preliminary data.</text>
</comment>
<sequence length="439" mass="49849">MSRSTSTGRRTYGVRCFAPKNSARTTEGRTRRQKRALTDNWRFIYKSCETALAVAVHTISSSIDSRNPCELIQLDFSKAFDRISHVLLDSKLQRLGIQGSLLHWIRDFVSGRTQRVVFHGSASPPSTVLSGVPQGSVLGPTLFSIYINDLTTSLNTKAILYADDLTLIQPLNTTDAYDRLQNNLDICYRWSQVNGLPLNPTKSVCLTISHMSKKQVTPPALTLGDTPIPRVAHTKLLGITKDSKLDFYRHICDVASKARRTLGFITHVTRQLQPDAFKNLYTALVLPQLEFCSAIWGPHLHSRESTLESIQRRAAYTFYRRSTPRAMLLTYRAASTENLLRNARWQTLQHRRNVASIRLFCLIMGSDDMDCSNRPRINKRTGRLQPVLSRTLRHRRTCLLRAAELWMALPPELTTAIPSDRESIKELCQLISRVHGWHV</sequence>
<evidence type="ECO:0000313" key="1">
    <source>
        <dbReference type="EMBL" id="KAG0415755.1"/>
    </source>
</evidence>
<keyword evidence="2" id="KW-1185">Reference proteome</keyword>
<proteinExistence type="predicted"/>
<gene>
    <name evidence="1" type="ORF">HPB47_007056</name>
</gene>
<organism evidence="1 2">
    <name type="scientific">Ixodes persulcatus</name>
    <name type="common">Taiga tick</name>
    <dbReference type="NCBI Taxonomy" id="34615"/>
    <lineage>
        <taxon>Eukaryota</taxon>
        <taxon>Metazoa</taxon>
        <taxon>Ecdysozoa</taxon>
        <taxon>Arthropoda</taxon>
        <taxon>Chelicerata</taxon>
        <taxon>Arachnida</taxon>
        <taxon>Acari</taxon>
        <taxon>Parasitiformes</taxon>
        <taxon>Ixodida</taxon>
        <taxon>Ixodoidea</taxon>
        <taxon>Ixodidae</taxon>
        <taxon>Ixodinae</taxon>
        <taxon>Ixodes</taxon>
    </lineage>
</organism>
<reference evidence="1 2" key="1">
    <citation type="journal article" date="2020" name="Cell">
        <title>Large-Scale Comparative Analyses of Tick Genomes Elucidate Their Genetic Diversity and Vector Capacities.</title>
        <authorList>
            <consortium name="Tick Genome and Microbiome Consortium (TIGMIC)"/>
            <person name="Jia N."/>
            <person name="Wang J."/>
            <person name="Shi W."/>
            <person name="Du L."/>
            <person name="Sun Y."/>
            <person name="Zhan W."/>
            <person name="Jiang J.F."/>
            <person name="Wang Q."/>
            <person name="Zhang B."/>
            <person name="Ji P."/>
            <person name="Bell-Sakyi L."/>
            <person name="Cui X.M."/>
            <person name="Yuan T.T."/>
            <person name="Jiang B.G."/>
            <person name="Yang W.F."/>
            <person name="Lam T.T."/>
            <person name="Chang Q.C."/>
            <person name="Ding S.J."/>
            <person name="Wang X.J."/>
            <person name="Zhu J.G."/>
            <person name="Ruan X.D."/>
            <person name="Zhao L."/>
            <person name="Wei J.T."/>
            <person name="Ye R.Z."/>
            <person name="Que T.C."/>
            <person name="Du C.H."/>
            <person name="Zhou Y.H."/>
            <person name="Cheng J.X."/>
            <person name="Dai P.F."/>
            <person name="Guo W.B."/>
            <person name="Han X.H."/>
            <person name="Huang E.J."/>
            <person name="Li L.F."/>
            <person name="Wei W."/>
            <person name="Gao Y.C."/>
            <person name="Liu J.Z."/>
            <person name="Shao H.Z."/>
            <person name="Wang X."/>
            <person name="Wang C.C."/>
            <person name="Yang T.C."/>
            <person name="Huo Q.B."/>
            <person name="Li W."/>
            <person name="Chen H.Y."/>
            <person name="Chen S.E."/>
            <person name="Zhou L.G."/>
            <person name="Ni X.B."/>
            <person name="Tian J.H."/>
            <person name="Sheng Y."/>
            <person name="Liu T."/>
            <person name="Pan Y.S."/>
            <person name="Xia L.Y."/>
            <person name="Li J."/>
            <person name="Zhao F."/>
            <person name="Cao W.C."/>
        </authorList>
    </citation>
    <scope>NUCLEOTIDE SEQUENCE [LARGE SCALE GENOMIC DNA]</scope>
    <source>
        <strain evidence="1">Iper-2018</strain>
    </source>
</reference>
<name>A0AC60P8N5_IXOPE</name>
<dbReference type="Proteomes" id="UP000805193">
    <property type="component" value="Unassembled WGS sequence"/>
</dbReference>
<dbReference type="EMBL" id="JABSTQ010011034">
    <property type="protein sequence ID" value="KAG0415755.1"/>
    <property type="molecule type" value="Genomic_DNA"/>
</dbReference>
<evidence type="ECO:0000313" key="2">
    <source>
        <dbReference type="Proteomes" id="UP000805193"/>
    </source>
</evidence>